<dbReference type="SMART" id="SM00112">
    <property type="entry name" value="CA"/>
    <property type="match status" value="1"/>
</dbReference>
<dbReference type="GO" id="GO:0005509">
    <property type="term" value="F:calcium ion binding"/>
    <property type="evidence" value="ECO:0007669"/>
    <property type="project" value="InterPro"/>
</dbReference>
<sequence length="1481" mass="155919">MHFRHFWHSHIFGNSSSNTLIGTERSEHFFGFGGDDTFIGGGGNDRIFGGRGSDTVQLDGSVADYDIINRGGWWNPITRIVSRDENGHVESVTRLHSVESLYFAGDDYTYHLDGTNNAVLAGDDTASVSEDEVLTLDADDLLANDQEFDGDTIAITGVSATSAAGATVTFANGMVSYDAGNLFDALGAGDVATDTFTYSVDDGHGGVDTATVTVTITGVNDGPVIVSADAFDIEENQSGTVANVLATDVDGDTVTYAIIGGADASHFAIDAQTGELIFLTPQDYENPSDADFDNVYEVTVSATDDAGAITTQNITTTVTDVDETPVVDARINEIHYDNVGADEGEFFEIRTNAGDDVSALVVELYNGSNGTVYQTVQVSDLTMTTDGPYDYYVWDAGSIQNGSPDGIALSNAGEVIEFISYEGTLTAVGGIADGMTSTDIGHSESGNTAIGDSLQRDENGNWEAPRANTQGGANDAIIAPTLDARVNEIHYDNVGADEGEFFEIRTNAGDDVSALVVELYNGSNGTVYQTVQVSDLTIITDGTYDYYIWDAGGIQNGSPDGIALSNAGEVIEFISYEGTLTAVGGTADGMTSTDIGQSEPSDTAIGDSLQRNEDGTWDAPRANTQGGDNAGTSAPAVVINELAVSTSGTDWEFVELTGDAGLSLDGFAMLQLDASGEIISVINLDGQSIGENGYFLAASEQAETTFGVTGNITFANNTLNNEPSSFLLVEGYDGVTNSGDLDVDDDGTLDSQPFTNIVDSVALVESDGDLVYSDNVVGPDGTFLPAGAVRDPESIGEFEITSFSDSSTYTPTAGDVINPEPTEATLISSIQGSGDASFMVGEYVLVSAVVTYVVSDGFYVQEEDADADGDLNTSEGLFIYTGGAPLVETGDLVETIGTVTEFNGLTELTNVTSTIVLSSDNTIPTAAQIQLSGSASNFEAVEGMHVSVTSGNGEALTVIENFNLDRFGEITISAGVQTQPTQIYDAQTQADEIAQLQEENANNSLLIDDGVSGQNPDEFTYIPNTTGDNGNGYLDSGDTFDAGSSTIRLGSEINEPVEGVMTFGFGDYRMLVNGTLSIDEDTNTGARQETPDDVGGNIQVASFNVLNYFTTFTGEGGSGPNNLSPRGASNQEEFDRQSENIVNAMSTTGAEVFALQELENNGFDTNSAISTLVDELNIEASATGSDAIFAFVDPTNGSVDGFLGDDAITTGIVYDSNAVTLVTSDYLEFSEDSAAATYALAEFLNQYVSPSDQLDDLQRNRPAVAATFTDNLTGETFTIVSTHFKSKGDSGLQDLADAVQSALDAGTIPADQIDAVTDALNALYADPNFDQGDGQGFWNGVRTDAANEVVNWMENSYAGTSADGDYLILGDFNAYGMEDPVQAVRDQAGLADLIDQFIGQEDAYSYVFDGQRGTLDQAFASNTMADQVTGITEWHINADEPDLLNYDTSFNNPAFYSDDVFAASDHDPLIIGLDLGDQVIG</sequence>
<dbReference type="SUPFAM" id="SSF51120">
    <property type="entry name" value="beta-Roll"/>
    <property type="match status" value="1"/>
</dbReference>
<dbReference type="CDD" id="cd04486">
    <property type="entry name" value="YhcR_OBF_like"/>
    <property type="match status" value="1"/>
</dbReference>
<dbReference type="OrthoDB" id="9773411at2"/>
<proteinExistence type="predicted"/>
<dbReference type="Pfam" id="PF00028">
    <property type="entry name" value="Cadherin"/>
    <property type="match status" value="1"/>
</dbReference>
<dbReference type="PROSITE" id="PS50268">
    <property type="entry name" value="CADHERIN_2"/>
    <property type="match status" value="1"/>
</dbReference>
<evidence type="ECO:0000256" key="1">
    <source>
        <dbReference type="SAM" id="MobiDB-lite"/>
    </source>
</evidence>
<protein>
    <recommendedName>
        <fullName evidence="2">Cadherin domain-containing protein</fullName>
    </recommendedName>
</protein>
<dbReference type="InterPro" id="IPR010221">
    <property type="entry name" value="VCBS_dom"/>
</dbReference>
<dbReference type="Gene3D" id="2.60.40.60">
    <property type="entry name" value="Cadherins"/>
    <property type="match status" value="1"/>
</dbReference>
<organism evidence="3 4">
    <name type="scientific">Paramylibacter kogurei</name>
    <dbReference type="NCBI Taxonomy" id="1889778"/>
    <lineage>
        <taxon>Bacteria</taxon>
        <taxon>Pseudomonadati</taxon>
        <taxon>Pseudomonadota</taxon>
        <taxon>Alphaproteobacteria</taxon>
        <taxon>Rhodobacterales</taxon>
        <taxon>Paracoccaceae</taxon>
        <taxon>Paramylibacter</taxon>
    </lineage>
</organism>
<dbReference type="RefSeq" id="WP_099591596.1">
    <property type="nucleotide sequence ID" value="NZ_MDGM01000007.1"/>
</dbReference>
<dbReference type="InterPro" id="IPR011049">
    <property type="entry name" value="Serralysin-like_metalloprot_C"/>
</dbReference>
<accession>A0A2G5K8J5</accession>
<dbReference type="EMBL" id="MDGM01000007">
    <property type="protein sequence ID" value="PIB25857.1"/>
    <property type="molecule type" value="Genomic_DNA"/>
</dbReference>
<reference evidence="3 4" key="1">
    <citation type="submission" date="2016-08" db="EMBL/GenBank/DDBJ databases">
        <title>Draft genome of Amylibacter sp. strain 4G11.</title>
        <authorList>
            <person name="Wong S.-K."/>
            <person name="Hamasaki K."/>
            <person name="Yoshizawa S."/>
        </authorList>
    </citation>
    <scope>NUCLEOTIDE SEQUENCE [LARGE SCALE GENOMIC DNA]</scope>
    <source>
        <strain evidence="3 4">4G11</strain>
    </source>
</reference>
<dbReference type="GO" id="GO:0016020">
    <property type="term" value="C:membrane"/>
    <property type="evidence" value="ECO:0007669"/>
    <property type="project" value="InterPro"/>
</dbReference>
<dbReference type="Gene3D" id="3.60.10.10">
    <property type="entry name" value="Endonuclease/exonuclease/phosphatase"/>
    <property type="match status" value="1"/>
</dbReference>
<dbReference type="Proteomes" id="UP000231516">
    <property type="component" value="Unassembled WGS sequence"/>
</dbReference>
<keyword evidence="4" id="KW-1185">Reference proteome</keyword>
<dbReference type="SUPFAM" id="SSF56219">
    <property type="entry name" value="DNase I-like"/>
    <property type="match status" value="1"/>
</dbReference>
<dbReference type="NCBIfam" id="NF033681">
    <property type="entry name" value="ExeM_NucH_DNase"/>
    <property type="match status" value="1"/>
</dbReference>
<evidence type="ECO:0000313" key="4">
    <source>
        <dbReference type="Proteomes" id="UP000231516"/>
    </source>
</evidence>
<dbReference type="NCBIfam" id="TIGR01965">
    <property type="entry name" value="VCBS_repeat"/>
    <property type="match status" value="1"/>
</dbReference>
<gene>
    <name evidence="3" type="ORF">BFP76_12705</name>
</gene>
<dbReference type="InterPro" id="IPR015919">
    <property type="entry name" value="Cadherin-like_sf"/>
</dbReference>
<feature type="region of interest" description="Disordered" evidence="1">
    <location>
        <begin position="590"/>
        <end position="632"/>
    </location>
</feature>
<comment type="caution">
    <text evidence="3">The sequence shown here is derived from an EMBL/GenBank/DDBJ whole genome shotgun (WGS) entry which is preliminary data.</text>
</comment>
<dbReference type="Pfam" id="PF17963">
    <property type="entry name" value="Big_9"/>
    <property type="match status" value="1"/>
</dbReference>
<dbReference type="InterPro" id="IPR036691">
    <property type="entry name" value="Endo/exonu/phosph_ase_sf"/>
</dbReference>
<dbReference type="PANTHER" id="PTHR42834:SF1">
    <property type="entry name" value="ENDONUCLEASE_EXONUCLEASE_PHOSPHATASE FAMILY PROTEIN (AFU_ORTHOLOGUE AFUA_3G09210)"/>
    <property type="match status" value="1"/>
</dbReference>
<dbReference type="InterPro" id="IPR047971">
    <property type="entry name" value="ExeM-like"/>
</dbReference>
<name>A0A2G5K8J5_9RHOB</name>
<dbReference type="InterPro" id="IPR002126">
    <property type="entry name" value="Cadherin-like_dom"/>
</dbReference>
<evidence type="ECO:0000313" key="3">
    <source>
        <dbReference type="EMBL" id="PIB25857.1"/>
    </source>
</evidence>
<feature type="compositionally biased region" description="Polar residues" evidence="1">
    <location>
        <begin position="622"/>
        <end position="632"/>
    </location>
</feature>
<dbReference type="CDD" id="cd11304">
    <property type="entry name" value="Cadherin_repeat"/>
    <property type="match status" value="1"/>
</dbReference>
<dbReference type="GO" id="GO:0007156">
    <property type="term" value="P:homophilic cell adhesion via plasma membrane adhesion molecules"/>
    <property type="evidence" value="ECO:0007669"/>
    <property type="project" value="InterPro"/>
</dbReference>
<dbReference type="SUPFAM" id="SSF49313">
    <property type="entry name" value="Cadherin-like"/>
    <property type="match status" value="1"/>
</dbReference>
<feature type="domain" description="Cadherin" evidence="2">
    <location>
        <begin position="234"/>
        <end position="327"/>
    </location>
</feature>
<feature type="compositionally biased region" description="Polar residues" evidence="1">
    <location>
        <begin position="590"/>
        <end position="601"/>
    </location>
</feature>
<evidence type="ECO:0000259" key="2">
    <source>
        <dbReference type="PROSITE" id="PS50268"/>
    </source>
</evidence>
<dbReference type="PANTHER" id="PTHR42834">
    <property type="entry name" value="ENDONUCLEASE/EXONUCLEASE/PHOSPHATASE FAMILY PROTEIN (AFU_ORTHOLOGUE AFUA_3G09210)"/>
    <property type="match status" value="1"/>
</dbReference>